<organism evidence="7 10">
    <name type="scientific">Eisenbergiella tayi</name>
    <dbReference type="NCBI Taxonomy" id="1432052"/>
    <lineage>
        <taxon>Bacteria</taxon>
        <taxon>Bacillati</taxon>
        <taxon>Bacillota</taxon>
        <taxon>Clostridia</taxon>
        <taxon>Lachnospirales</taxon>
        <taxon>Lachnospiraceae</taxon>
        <taxon>Eisenbergiella</taxon>
    </lineage>
</organism>
<dbReference type="EMBL" id="MEHD01000011">
    <property type="protein sequence ID" value="ODR60385.1"/>
    <property type="molecule type" value="Genomic_DNA"/>
</dbReference>
<feature type="transmembrane region" description="Helical" evidence="6">
    <location>
        <begin position="59"/>
        <end position="78"/>
    </location>
</feature>
<comment type="caution">
    <text evidence="7">The sequence shown here is derived from an EMBL/GenBank/DDBJ whole genome shotgun (WGS) entry which is preliminary data.</text>
</comment>
<keyword evidence="8" id="KW-0378">Hydrolase</keyword>
<dbReference type="Proteomes" id="UP000094067">
    <property type="component" value="Unassembled WGS sequence"/>
</dbReference>
<accession>A0A1E3AIQ3</accession>
<keyword evidence="3 6" id="KW-0812">Transmembrane</keyword>
<dbReference type="Proteomes" id="UP000094869">
    <property type="component" value="Unassembled WGS sequence"/>
</dbReference>
<evidence type="ECO:0000256" key="3">
    <source>
        <dbReference type="ARBA" id="ARBA00022692"/>
    </source>
</evidence>
<dbReference type="OrthoDB" id="3176438at2"/>
<dbReference type="PANTHER" id="PTHR33931">
    <property type="entry name" value="HOLIN-LIKE PROTEIN CIDA-RELATED"/>
    <property type="match status" value="1"/>
</dbReference>
<evidence type="ECO:0000313" key="8">
    <source>
        <dbReference type="EMBL" id="ODR48885.1"/>
    </source>
</evidence>
<gene>
    <name evidence="7" type="primary">lrgA</name>
    <name evidence="8" type="ORF">BEI59_19250</name>
    <name evidence="7" type="ORF">BEI61_00118</name>
    <name evidence="9" type="ORF">BEI63_04170</name>
</gene>
<reference evidence="9 12" key="2">
    <citation type="submission" date="2016-08" db="EMBL/GenBank/DDBJ databases">
        <title>Characterization of Isolates of Eisenbergiella tayi Derived from Blood Cultures, Using Whole Genome Sequencing.</title>
        <authorList>
            <person name="Bernier A.-M."/>
            <person name="Burdz T."/>
            <person name="Wiebe D."/>
            <person name="Bernard K."/>
        </authorList>
    </citation>
    <scope>NUCLEOTIDE SEQUENCE [LARGE SCALE GENOMIC DNA]</scope>
    <source>
        <strain evidence="9 12">NML120146</strain>
    </source>
</reference>
<dbReference type="GO" id="GO:0005886">
    <property type="term" value="C:plasma membrane"/>
    <property type="evidence" value="ECO:0007669"/>
    <property type="project" value="UniProtKB-SubCell"/>
</dbReference>
<keyword evidence="5 6" id="KW-0472">Membrane</keyword>
<dbReference type="GO" id="GO:0016787">
    <property type="term" value="F:hydrolase activity"/>
    <property type="evidence" value="ECO:0007669"/>
    <property type="project" value="UniProtKB-KW"/>
</dbReference>
<reference evidence="8 11" key="3">
    <citation type="submission" date="2016-08" db="EMBL/GenBank/DDBJ databases">
        <authorList>
            <person name="Seilhamer J.J."/>
        </authorList>
    </citation>
    <scope>NUCLEOTIDE SEQUENCE [LARGE SCALE GENOMIC DNA]</scope>
    <source>
        <strain evidence="8 11">NML150140-1</strain>
    </source>
</reference>
<feature type="transmembrane region" description="Helical" evidence="6">
    <location>
        <begin position="84"/>
        <end position="107"/>
    </location>
</feature>
<dbReference type="Proteomes" id="UP000094271">
    <property type="component" value="Unassembled WGS sequence"/>
</dbReference>
<evidence type="ECO:0000256" key="4">
    <source>
        <dbReference type="ARBA" id="ARBA00022989"/>
    </source>
</evidence>
<dbReference type="RefSeq" id="WP_044972137.1">
    <property type="nucleotide sequence ID" value="NZ_DAWDRA010000343.1"/>
</dbReference>
<dbReference type="Pfam" id="PF03788">
    <property type="entry name" value="LrgA"/>
    <property type="match status" value="1"/>
</dbReference>
<evidence type="ECO:0000256" key="1">
    <source>
        <dbReference type="ARBA" id="ARBA00004651"/>
    </source>
</evidence>
<proteinExistence type="predicted"/>
<evidence type="ECO:0000256" key="6">
    <source>
        <dbReference type="SAM" id="Phobius"/>
    </source>
</evidence>
<evidence type="ECO:0000256" key="2">
    <source>
        <dbReference type="ARBA" id="ARBA00022475"/>
    </source>
</evidence>
<keyword evidence="2" id="KW-1003">Cell membrane</keyword>
<evidence type="ECO:0000313" key="10">
    <source>
        <dbReference type="Proteomes" id="UP000094067"/>
    </source>
</evidence>
<dbReference type="InterPro" id="IPR005538">
    <property type="entry name" value="LrgA/CidA"/>
</dbReference>
<comment type="subcellular location">
    <subcellularLocation>
        <location evidence="1">Cell membrane</location>
        <topology evidence="1">Multi-pass membrane protein</topology>
    </subcellularLocation>
</comment>
<dbReference type="EMBL" id="MEHA01000015">
    <property type="protein sequence ID" value="ODR48885.1"/>
    <property type="molecule type" value="Genomic_DNA"/>
</dbReference>
<keyword evidence="12" id="KW-1185">Reference proteome</keyword>
<evidence type="ECO:0000313" key="7">
    <source>
        <dbReference type="EMBL" id="ODM08489.1"/>
    </source>
</evidence>
<keyword evidence="4 6" id="KW-1133">Transmembrane helix</keyword>
<feature type="transmembrane region" description="Helical" evidence="6">
    <location>
        <begin position="28"/>
        <end position="47"/>
    </location>
</feature>
<reference evidence="7 10" key="1">
    <citation type="submission" date="2016-07" db="EMBL/GenBank/DDBJ databases">
        <title>Characterization of isolates of Eisenbergiella tayi derived from blood cultures, using whole genome sequencing.</title>
        <authorList>
            <person name="Burdz T."/>
            <person name="Wiebe D."/>
            <person name="Huynh C."/>
            <person name="Bernard K."/>
        </authorList>
    </citation>
    <scope>NUCLEOTIDE SEQUENCE [LARGE SCALE GENOMIC DNA]</scope>
    <source>
        <strain evidence="7 10">NML 110608</strain>
    </source>
</reference>
<dbReference type="AlphaFoldDB" id="A0A1E3AIQ3"/>
<evidence type="ECO:0000313" key="9">
    <source>
        <dbReference type="EMBL" id="ODR60385.1"/>
    </source>
</evidence>
<evidence type="ECO:0000313" key="11">
    <source>
        <dbReference type="Proteomes" id="UP000094271"/>
    </source>
</evidence>
<dbReference type="PATRIC" id="fig|1432052.4.peg.127"/>
<evidence type="ECO:0000313" key="12">
    <source>
        <dbReference type="Proteomes" id="UP000094869"/>
    </source>
</evidence>
<sequence length="121" mass="13622">MKILYQIGIIFSICWVSQIVEKLLPFDFPASVIGMVLLFVLLSCKVLKVEHIREKSDFLLANMAFFFVPAGVSIINYFDVLKSTAWKLLFICLITTILTFAATAGSIKLTLKLMRKKKGGE</sequence>
<dbReference type="PANTHER" id="PTHR33931:SF2">
    <property type="entry name" value="HOLIN-LIKE PROTEIN CIDA"/>
    <property type="match status" value="1"/>
</dbReference>
<evidence type="ECO:0000256" key="5">
    <source>
        <dbReference type="ARBA" id="ARBA00023136"/>
    </source>
</evidence>
<protein>
    <submittedName>
        <fullName evidence="7">Antiholin-like protein LrgA</fullName>
    </submittedName>
    <submittedName>
        <fullName evidence="8">Murein hydrolase transporter LrgA</fullName>
    </submittedName>
</protein>
<name>A0A1E3AIQ3_9FIRM</name>
<dbReference type="EMBL" id="MCGH01000001">
    <property type="protein sequence ID" value="ODM08489.1"/>
    <property type="molecule type" value="Genomic_DNA"/>
</dbReference>